<evidence type="ECO:0000313" key="2">
    <source>
        <dbReference type="Proteomes" id="UP000289482"/>
    </source>
</evidence>
<comment type="caution">
    <text evidence="1">The sequence shown here is derived from an EMBL/GenBank/DDBJ whole genome shotgun (WGS) entry which is preliminary data.</text>
</comment>
<reference evidence="1 2" key="1">
    <citation type="submission" date="2019-01" db="EMBL/GenBank/DDBJ databases">
        <title>Draft genome sequences of the type strain Streptomyces sioyaensis DSM 40032 and its novel strain, TM32, a thermotolerant antibiotics-producing actinobacterium.</title>
        <authorList>
            <person name="Nakaew N."/>
            <person name="Lumyong S."/>
            <person name="Sloan W.T."/>
            <person name="Sungthong R."/>
        </authorList>
    </citation>
    <scope>NUCLEOTIDE SEQUENCE [LARGE SCALE GENOMIC DNA]</scope>
    <source>
        <strain evidence="1 2">DSM 40032</strain>
    </source>
</reference>
<name>A0A4Q1R2E2_9ACTN</name>
<proteinExistence type="predicted"/>
<organism evidence="1 2">
    <name type="scientific">Streptomyces sioyaensis</name>
    <dbReference type="NCBI Taxonomy" id="67364"/>
    <lineage>
        <taxon>Bacteria</taxon>
        <taxon>Bacillati</taxon>
        <taxon>Actinomycetota</taxon>
        <taxon>Actinomycetes</taxon>
        <taxon>Kitasatosporales</taxon>
        <taxon>Streptomycetaceae</taxon>
        <taxon>Streptomyces</taxon>
    </lineage>
</organism>
<dbReference type="RefSeq" id="WP_129247807.1">
    <property type="nucleotide sequence ID" value="NZ_SDIF01000029.1"/>
</dbReference>
<protein>
    <recommendedName>
        <fullName evidence="3">Transposase</fullName>
    </recommendedName>
</protein>
<gene>
    <name evidence="1" type="ORF">EST54_13260</name>
</gene>
<evidence type="ECO:0008006" key="3">
    <source>
        <dbReference type="Google" id="ProtNLM"/>
    </source>
</evidence>
<dbReference type="EMBL" id="SDIF01000029">
    <property type="protein sequence ID" value="RXS67124.1"/>
    <property type="molecule type" value="Genomic_DNA"/>
</dbReference>
<dbReference type="GeneID" id="95865849"/>
<evidence type="ECO:0000313" key="1">
    <source>
        <dbReference type="EMBL" id="RXS67124.1"/>
    </source>
</evidence>
<dbReference type="AlphaFoldDB" id="A0A4Q1R2E2"/>
<keyword evidence="2" id="KW-1185">Reference proteome</keyword>
<accession>A0A4Q1R2E2</accession>
<dbReference type="Proteomes" id="UP000289482">
    <property type="component" value="Unassembled WGS sequence"/>
</dbReference>
<sequence length="64" mass="7576">MEIRKGLFVYAVSPSYKLFRYPPEVISRCVWLYHRFPLSFRNVLDTLVRSRRNAKAAERLLASS</sequence>